<dbReference type="PROSITE" id="PS01175">
    <property type="entry name" value="RIBONUCLEASE_II"/>
    <property type="match status" value="1"/>
</dbReference>
<feature type="compositionally biased region" description="Basic and acidic residues" evidence="2">
    <location>
        <begin position="115"/>
        <end position="130"/>
    </location>
</feature>
<dbReference type="Pfam" id="PF13086">
    <property type="entry name" value="AAA_11"/>
    <property type="match status" value="3"/>
</dbReference>
<sequence length="3448" mass="395235">MARSFDCRSEDLKVSDDEEDFEDEIVTAGAAGYGHGQQTRGNYEFVNEPEYIDPRTLFFLAQGLIPQPSFVYEEQRGPYSTLPGDYGYYPGYSERVRPRRREMGNTGGVAPPPVDDGKVKEEWLPKEVLAHSKKMQNQKPSPAKKKKHRSRPTRRQEQSDPKQQRTRHSSAPSTAAPSPGIGKQKEDVSTRRSSSSQRASTKKTSVQPQRKPQPDIIPNLLPTRSKLKVVASKQRKTDAMTSQNKCIPMRSTTTNSPDPNVEANNTELNIPMRNANELLSPGHQAELPLEKTKTKIDDSGDGWEMVTAQKKRQQIPTMTKDKVQQYQPDIQHPITPLEVNNTKNKKLPRSSVVSSNNGNDEWKVVGANMKNKKLPIMKPTLESLSPSFQNMLKTHDFALACSKCFVQSPGQYGEESFHYARTDPHNCAKNTLLSCKKNEEFRYWNKIRARIMNGYLGKYRPCLEFCSKKRCAVPKNKCFFGHGETEIEFWTRERDDKLDRGILLEYLKTLPNHRTCELEMGDANRNRNIASEMTVANEVCLPNKAHNTVGRSLVPKLTDEQQERVKALLEHCKGNFLFCCKKCFEESSKICIQDFQRKRQCSHSLQQNRMMMHLVETEQGAVYSRIGTVHPKAEHNKQFQLCRRILHKNIDNKKSECVFAHSVAEKLVWELEADSDITREHIVAASLYQAPQDEHRDGKNMPFQLKCVCKECWKTNGKLVDESSRMQGHCDNGLHKWEASNMELLLNLKRKWIAVNSIPKQYQLLSMCKHAALGKDHYQILKGGDCMNPHSDEEMTLWKWQAKYDVLKREDLQKMMHIPVKQTKTHEQNEMLPHQIKTQLDLNKHLISAYYCDYCGKSCDTKINFQQHCTSSKHKQRVMTDKDREHEWQYRPPPWNTKNLQICPRESKHKDSCPYGECGYAHSEEELAEWRERKDHRKMKMKRAKETHLYSFVDKILEKYLNENNIMRESLQNVSCECSTELVTTLEKNITEQSTWTWEFRLTSNTLQLKQVGLLHDIHREHFYLSSSSDELQVASGSGFITENGDYIITVSFQSTTYGSFHQWVVFDFGSEPVLVQKITAHVGNHADVSSLQERRQQTNVKAWNPSNSHIIDYGDDDIIDSFDRKLLTKYKDPSEFAEQVTYIREEQVNKRNYIHQMHKLLNIEELSQMQLLQSISYDTTIKVYDSVESTNTTLYAPEGQLYSKIFLKRELSEDYDAGRLIIRSVSDILIKPQGQTKDTVYEARAIAEGGKRKDLLIIKLSSRFCQDLTVKPGHKIKVSIQFKLNRVPFCRQHYAIDGMCDDKLDIIFPVVPGLPIQSHRVPKVAGREMNENQLKAVASILAPKQTVSPALIIYGPFGTGKTFTLAVSVEQVVKKQPTAKVLICTHSNSAADLYITDYLHPLVEKGINEIKPLRIHAETIRVQSIPEVVLKYCLIKERRGVECVHMPMVDDIDQIKKYSVIVTTLANSVALKRIGLEGHFTHIIIDEAGQALECEAITPLTLATENTKVVLAGDHQQMSPEVYSKCARNLKFDQSILKRICDYYIDIGTKSEPYRIMMVDNYRCQSDILQFISKSFYGSRLIAKSNPPQPGHPDIHPLSFYSAYGSELKVDTSYCNMAEVMEISDRVEHLCKHWPKDWGKIDYSKVGVISPYSTQVQQIRQSLRKRYLTEVTVDRIFNVQGKEYRALFISPVRTHAAESSTENLNLGFLTDRKLLNTALSRAQSMLVVVGDPVALCSIEDCARTWRRYIQECEKHSSLHPDTLTIESIQQQILSKMKLNPKASEFIPRGHIDKGPEKMASSEPMSEPNKRRPWQEPTELSFSETGDKAPKHRLPHDKATSSMVEWDDWESDDEEEVLEIRDQDKILQELDRQLTETRRKRQEGREFDNILDTDERNNERVRNGANTNLWQIASDREQKRKKQRFGADYDDEYDSEEDDVWNPYEDEILTTDDNSVIKEYDIELLEKKLEKEPATYKRCIFHNESYKYYAVELNSEDQTIKISTRLKCGRALNNDEVVVEILPTDCEEDEERAMYGQVVGILKRAVKPRLMKIACVIDEFSINLMVPLTKVLPKMIWICPGRKERPKHAIPVCQLSKSGHFKIERFERIDLGDRHLKVFVVRYLRWDPHYRYPICAVMEVLPPGDTLVNGTRILKMAYRVKETYSKAAKQEVARLYPDSWRIPPREISCRSDLRNLHTFTVDPEESTDLDDALSVECLPDKSYGIGIHIADVSYFIPPGSELDKEARRRATSNYPHKQKAVHMLPPQLSANLCSLQPNEDRLVITLKVIMDDEANILKTPEVSRSIIRSTSRLTYIEAENIIKKNGKSSVVQQSILILHRLATKCRERRLGSAALVCNYDDEDTLNSPLAHSMIEEMMVMANMQVASLLMSVFPSCTPLRTQLPPNPDALQNWKEKHQHHLRNSVSMTAKAKLLNMEEILSKNDQENVNVNIFNDIWERIVMLCQHGDVNNLREVILNDQNHPQLSIMTNNYFQIQSRAVYASSNNNINKEHTTHFSLNTEGYTHFTSPIRRYIDIVVHRLLIAHLMSQEPPYESAEVMEICEQCNQQAATANEFERATRALYLATSLRDQPQCVLAAVDATFEKKICLNLPGYKEVALTERVANFNHLQPCSEPSITSDNSPVTLKWKERIYDANDNTVDVPNDAHNVQPTHKTVVLSTQRFVKCIPSQLWLRIVSAVLAGNGTQLSTAINNYMHTCRNVTSCTEVEMCGPKKHSSEFERTYSCGEVVEVQLSSQMKRGILTPMIQLFNLSPKVDVCLAHRRNPVHCFAAVANKRVPILKNRDNLHSYQNIWQGIIAMEAAHQAVHSGEKLILNNILICWSQIGNGDQKEIIGTLRLPVQFCVDRQLHLYGFLCVRYPSIRNRAVDRVNKGNTWIGHCVVTQLKDEETENFIEVRLRVHESVMKMPDNILRQPAEHLSPCTVEVIPKASSDSRMENAIRNLANTSELVKNICMGKRIIMEENKQALLVKDTEIKPSHPFYKLNRVQDDVVKKALREPFTLIQGPPGTGKTVTGVHITYWFNHLNKQMSGAKKQLLYCGPSNKSIDVVTSYLKRLPLGDFGMKIVRVYSDNIEQKEFPIPGTPQQRSKRRDVIMPPEHQCVSLHHLIRQKSNQFSEEIREFDRLFKDQNYSPTREDIGKYKSTVSKAEAEELTNCDVILCTCSTAGSRRLADCNIQQCIVDECGMCTEPEVVVPLVASKPLQVVLIGDHRQLRPIVTESMAKKLGMEISLLEQYQMKAVMLTDQYRMHQGICKFPSTQFYNGQLVTGECVRKRPQGLNIWPNQDTPTVFCHIIGKEESLTVSTAEGGEESKSNSLEVEQVVRIAITLVVRHKVKSRSIIILSQYRAQCAEITKRLEEKGYPEINVSTVIISQGSEWDYVLFSTVRSIPKNQIEEKPSRGWLLNHLGFITDEHQINVAITRAKLGLILV</sequence>
<dbReference type="Pfam" id="PF13087">
    <property type="entry name" value="AAA_12"/>
    <property type="match status" value="2"/>
</dbReference>
<feature type="compositionally biased region" description="Basic and acidic residues" evidence="2">
    <location>
        <begin position="154"/>
        <end position="163"/>
    </location>
</feature>
<dbReference type="InterPro" id="IPR027417">
    <property type="entry name" value="P-loop_NTPase"/>
</dbReference>
<feature type="region of interest" description="Disordered" evidence="2">
    <location>
        <begin position="1"/>
        <end position="20"/>
    </location>
</feature>
<feature type="region of interest" description="Disordered" evidence="2">
    <location>
        <begin position="82"/>
        <end position="225"/>
    </location>
</feature>
<dbReference type="SUPFAM" id="SSF50249">
    <property type="entry name" value="Nucleic acid-binding proteins"/>
    <property type="match status" value="2"/>
</dbReference>
<feature type="non-terminal residue" evidence="5">
    <location>
        <position position="3448"/>
    </location>
</feature>
<dbReference type="InterPro" id="IPR041679">
    <property type="entry name" value="DNA2/NAM7-like_C"/>
</dbReference>
<keyword evidence="1" id="KW-0862">Zinc</keyword>
<dbReference type="PANTHER" id="PTHR14928">
    <property type="entry name" value="MICRO-RNA BINDING ZINC FINGER CCCH DOMAIN-CONTAINING PROTEIN 7"/>
    <property type="match status" value="1"/>
</dbReference>
<dbReference type="RefSeq" id="XP_006819233.1">
    <property type="nucleotide sequence ID" value="XM_006819170.1"/>
</dbReference>
<dbReference type="InterPro" id="IPR001900">
    <property type="entry name" value="RNase_II/R"/>
</dbReference>
<dbReference type="Pfam" id="PF00773">
    <property type="entry name" value="RNB"/>
    <property type="match status" value="1"/>
</dbReference>
<feature type="compositionally biased region" description="Basic residues" evidence="2">
    <location>
        <begin position="131"/>
        <end position="153"/>
    </location>
</feature>
<evidence type="ECO:0000313" key="5">
    <source>
        <dbReference type="RefSeq" id="XP_006819233.1"/>
    </source>
</evidence>
<reference evidence="5" key="1">
    <citation type="submission" date="2025-08" db="UniProtKB">
        <authorList>
            <consortium name="RefSeq"/>
        </authorList>
    </citation>
    <scope>IDENTIFICATION</scope>
    <source>
        <tissue evidence="5">Testes</tissue>
    </source>
</reference>
<dbReference type="InterPro" id="IPR000571">
    <property type="entry name" value="Znf_CCCH"/>
</dbReference>
<evidence type="ECO:0000256" key="2">
    <source>
        <dbReference type="SAM" id="MobiDB-lite"/>
    </source>
</evidence>
<proteinExistence type="predicted"/>
<dbReference type="GeneID" id="100369525"/>
<dbReference type="InterPro" id="IPR047187">
    <property type="entry name" value="SF1_C_Upf1"/>
</dbReference>
<dbReference type="PROSITE" id="PS50103">
    <property type="entry name" value="ZF_C3H1"/>
    <property type="match status" value="1"/>
</dbReference>
<feature type="zinc finger region" description="C3H1-type" evidence="1">
    <location>
        <begin position="897"/>
        <end position="925"/>
    </location>
</feature>
<dbReference type="SUPFAM" id="SSF52540">
    <property type="entry name" value="P-loop containing nucleoside triphosphate hydrolases"/>
    <property type="match status" value="2"/>
</dbReference>
<dbReference type="CDD" id="cd18808">
    <property type="entry name" value="SF1_C_Upf1"/>
    <property type="match status" value="2"/>
</dbReference>
<accession>A0ABM0MGU2</accession>
<name>A0ABM0MGU2_SACKO</name>
<dbReference type="InterPro" id="IPR022966">
    <property type="entry name" value="RNase_II/R_CS"/>
</dbReference>
<dbReference type="InterPro" id="IPR036236">
    <property type="entry name" value="Znf_C2H2_sf"/>
</dbReference>
<feature type="region of interest" description="Disordered" evidence="2">
    <location>
        <begin position="1786"/>
        <end position="1850"/>
    </location>
</feature>
<dbReference type="Gene3D" id="3.40.50.300">
    <property type="entry name" value="P-loop containing nucleotide triphosphate hydrolases"/>
    <property type="match status" value="4"/>
</dbReference>
<dbReference type="PROSITE" id="PS00028">
    <property type="entry name" value="ZINC_FINGER_C2H2_1"/>
    <property type="match status" value="1"/>
</dbReference>
<dbReference type="InterPro" id="IPR041677">
    <property type="entry name" value="DNA2/NAM7_AAA_11"/>
</dbReference>
<feature type="compositionally biased region" description="Basic and acidic residues" evidence="2">
    <location>
        <begin position="1788"/>
        <end position="1797"/>
    </location>
</feature>
<dbReference type="SUPFAM" id="SSF57667">
    <property type="entry name" value="beta-beta-alpha zinc fingers"/>
    <property type="match status" value="1"/>
</dbReference>
<dbReference type="Proteomes" id="UP000694865">
    <property type="component" value="Unplaced"/>
</dbReference>
<evidence type="ECO:0000313" key="4">
    <source>
        <dbReference type="Proteomes" id="UP000694865"/>
    </source>
</evidence>
<dbReference type="InterPro" id="IPR013087">
    <property type="entry name" value="Znf_C2H2_type"/>
</dbReference>
<dbReference type="InterPro" id="IPR012340">
    <property type="entry name" value="NA-bd_OB-fold"/>
</dbReference>
<feature type="domain" description="C3H1-type" evidence="3">
    <location>
        <begin position="897"/>
        <end position="925"/>
    </location>
</feature>
<evidence type="ECO:0000259" key="3">
    <source>
        <dbReference type="PROSITE" id="PS50103"/>
    </source>
</evidence>
<dbReference type="PANTHER" id="PTHR14928:SF14">
    <property type="entry name" value="ACETAZOLAMIDE CONFERRING RESISTANCE PROTEIN ZAM"/>
    <property type="match status" value="1"/>
</dbReference>
<feature type="compositionally biased region" description="Low complexity" evidence="2">
    <location>
        <begin position="191"/>
        <end position="205"/>
    </location>
</feature>
<feature type="compositionally biased region" description="Low complexity" evidence="2">
    <location>
        <begin position="169"/>
        <end position="179"/>
    </location>
</feature>
<keyword evidence="4" id="KW-1185">Reference proteome</keyword>
<organism evidence="4 5">
    <name type="scientific">Saccoglossus kowalevskii</name>
    <name type="common">Acorn worm</name>
    <dbReference type="NCBI Taxonomy" id="10224"/>
    <lineage>
        <taxon>Eukaryota</taxon>
        <taxon>Metazoa</taxon>
        <taxon>Hemichordata</taxon>
        <taxon>Enteropneusta</taxon>
        <taxon>Harrimaniidae</taxon>
        <taxon>Saccoglossus</taxon>
    </lineage>
</organism>
<dbReference type="SMART" id="SM00955">
    <property type="entry name" value="RNB"/>
    <property type="match status" value="1"/>
</dbReference>
<dbReference type="InterPro" id="IPR056787">
    <property type="entry name" value="OB_HELZ2"/>
</dbReference>
<dbReference type="InterPro" id="IPR039691">
    <property type="entry name" value="ZC3H7A/B"/>
</dbReference>
<keyword evidence="1" id="KW-0479">Metal-binding</keyword>
<evidence type="ECO:0000256" key="1">
    <source>
        <dbReference type="PROSITE-ProRule" id="PRU00723"/>
    </source>
</evidence>
<dbReference type="Pfam" id="PF25049">
    <property type="entry name" value="OB_HELZ2"/>
    <property type="match status" value="1"/>
</dbReference>
<gene>
    <name evidence="5" type="primary">LOC100369525</name>
</gene>
<feature type="compositionally biased region" description="Basic and acidic residues" evidence="2">
    <location>
        <begin position="1"/>
        <end position="15"/>
    </location>
</feature>
<protein>
    <submittedName>
        <fullName evidence="5">Helicase with zinc finger domain 2-like</fullName>
    </submittedName>
</protein>
<feature type="region of interest" description="Disordered" evidence="2">
    <location>
        <begin position="340"/>
        <end position="359"/>
    </location>
</feature>
<keyword evidence="1" id="KW-0863">Zinc-finger</keyword>